<dbReference type="Proteomes" id="UP001163223">
    <property type="component" value="Chromosome"/>
</dbReference>
<evidence type="ECO:0000313" key="2">
    <source>
        <dbReference type="Proteomes" id="UP001163223"/>
    </source>
</evidence>
<organism evidence="1 2">
    <name type="scientific">Antarcticirhabdus aurantiaca</name>
    <dbReference type="NCBI Taxonomy" id="2606717"/>
    <lineage>
        <taxon>Bacteria</taxon>
        <taxon>Pseudomonadati</taxon>
        <taxon>Pseudomonadota</taxon>
        <taxon>Alphaproteobacteria</taxon>
        <taxon>Hyphomicrobiales</taxon>
        <taxon>Aurantimonadaceae</taxon>
        <taxon>Antarcticirhabdus</taxon>
    </lineage>
</organism>
<accession>A0ACD4NQ51</accession>
<reference evidence="1" key="1">
    <citation type="submission" date="2022-11" db="EMBL/GenBank/DDBJ databases">
        <title>beta-Carotene-producing bacterium, Jeongeuplla avenae sp. nov., alleviates the salt stress of Arabidopsis seedlings.</title>
        <authorList>
            <person name="Jiang L."/>
            <person name="Lee J."/>
        </authorList>
    </citation>
    <scope>NUCLEOTIDE SEQUENCE</scope>
    <source>
        <strain evidence="1">DY_R2A_6</strain>
    </source>
</reference>
<protein>
    <submittedName>
        <fullName evidence="1">Mannitol dehydrogenase family protein</fullName>
    </submittedName>
</protein>
<dbReference type="EMBL" id="CP113520">
    <property type="protein sequence ID" value="WAJ28775.1"/>
    <property type="molecule type" value="Genomic_DNA"/>
</dbReference>
<keyword evidence="2" id="KW-1185">Reference proteome</keyword>
<gene>
    <name evidence="1" type="ORF">OXU80_00525</name>
</gene>
<name>A0ACD4NQ51_9HYPH</name>
<proteinExistence type="predicted"/>
<sequence length="490" mass="53105">MTPVEAAALGALSATAAVPSYDRAALRAGIVHIGVGNFHRAHQLVYLDELFGQGQAHEWGVTGLSVRLEDKGLRDDLVSQDCLYTVTEVSEAGADTRVIGALVDFVEPGNRAAMLAALTAPDTRIVSLTITEGGYYVSGDKPDLGHPDLVADAGNLDEARTVFGLIVSAIAARRTAGAPPLTVLSCDNLPHNGDLTRTLVEGLARAADPDLAAHIAQSVTFPNSMVDRITPATTPQQVEQLKAQKAIADKRPVFCEPFKQWVIEDRFASGRPALEAVGVTFVEDVTPYELMKLRILNAGHATIAYPAALLGIELVHEAMREPLVARFLASVETNYLLPASPSIEGVSREDYLATVTHRFGNPEVRDTTRRLCLDGSNRQPKFVLPAARELLARGEDVSGLALVSALWCRYAYGELEDGTPIEPNDPDWDTIRAAAIEARQDPSRFLAMRRVFGDLGEDPRYAEAFAGHLRSLWARGVRDTVEDYLRQKPA</sequence>
<evidence type="ECO:0000313" key="1">
    <source>
        <dbReference type="EMBL" id="WAJ28775.1"/>
    </source>
</evidence>